<protein>
    <recommendedName>
        <fullName evidence="7">Mab-21-like HhH/H2TH-like domain-containing protein</fullName>
    </recommendedName>
</protein>
<dbReference type="Pfam" id="PF20266">
    <property type="entry name" value="Mab-21_C"/>
    <property type="match status" value="1"/>
</dbReference>
<dbReference type="SMART" id="SM01265">
    <property type="entry name" value="Mab-21"/>
    <property type="match status" value="1"/>
</dbReference>
<organism evidence="8 9">
    <name type="scientific">Pinctada imbricata</name>
    <name type="common">Atlantic pearl-oyster</name>
    <name type="synonym">Pinctada martensii</name>
    <dbReference type="NCBI Taxonomy" id="66713"/>
    <lineage>
        <taxon>Eukaryota</taxon>
        <taxon>Metazoa</taxon>
        <taxon>Spiralia</taxon>
        <taxon>Lophotrochozoa</taxon>
        <taxon>Mollusca</taxon>
        <taxon>Bivalvia</taxon>
        <taxon>Autobranchia</taxon>
        <taxon>Pteriomorphia</taxon>
        <taxon>Pterioida</taxon>
        <taxon>Pterioidea</taxon>
        <taxon>Pteriidae</taxon>
        <taxon>Pinctada</taxon>
    </lineage>
</organism>
<keyword evidence="6" id="KW-0460">Magnesium</keyword>
<dbReference type="Gene3D" id="1.10.1410.40">
    <property type="match status" value="1"/>
</dbReference>
<accession>A0AA88XJ00</accession>
<dbReference type="Proteomes" id="UP001186944">
    <property type="component" value="Unassembled WGS sequence"/>
</dbReference>
<proteinExistence type="inferred from homology"/>
<reference evidence="8" key="1">
    <citation type="submission" date="2019-08" db="EMBL/GenBank/DDBJ databases">
        <title>The improved chromosome-level genome for the pearl oyster Pinctada fucata martensii using PacBio sequencing and Hi-C.</title>
        <authorList>
            <person name="Zheng Z."/>
        </authorList>
    </citation>
    <scope>NUCLEOTIDE SEQUENCE</scope>
    <source>
        <strain evidence="8">ZZ-2019</strain>
        <tissue evidence="8">Adductor muscle</tissue>
    </source>
</reference>
<evidence type="ECO:0000256" key="5">
    <source>
        <dbReference type="ARBA" id="ARBA00022723"/>
    </source>
</evidence>
<comment type="caution">
    <text evidence="8">The sequence shown here is derived from an EMBL/GenBank/DDBJ whole genome shotgun (WGS) entry which is preliminary data.</text>
</comment>
<keyword evidence="5" id="KW-0479">Metal-binding</keyword>
<dbReference type="GO" id="GO:0016779">
    <property type="term" value="F:nucleotidyltransferase activity"/>
    <property type="evidence" value="ECO:0007669"/>
    <property type="project" value="UniProtKB-KW"/>
</dbReference>
<keyword evidence="4" id="KW-0548">Nucleotidyltransferase</keyword>
<evidence type="ECO:0000256" key="2">
    <source>
        <dbReference type="ARBA" id="ARBA00008307"/>
    </source>
</evidence>
<dbReference type="EMBL" id="VSWD01000012">
    <property type="protein sequence ID" value="KAK3086231.1"/>
    <property type="molecule type" value="Genomic_DNA"/>
</dbReference>
<keyword evidence="9" id="KW-1185">Reference proteome</keyword>
<comment type="cofactor">
    <cofactor evidence="1">
        <name>Mg(2+)</name>
        <dbReference type="ChEBI" id="CHEBI:18420"/>
    </cofactor>
</comment>
<dbReference type="InterPro" id="IPR024810">
    <property type="entry name" value="MAB21L/cGLR"/>
</dbReference>
<evidence type="ECO:0000313" key="8">
    <source>
        <dbReference type="EMBL" id="KAK3086231.1"/>
    </source>
</evidence>
<dbReference type="InterPro" id="IPR046906">
    <property type="entry name" value="Mab-21_HhH/H2TH-like"/>
</dbReference>
<dbReference type="PANTHER" id="PTHR10656:SF42">
    <property type="entry name" value="CYCLIC GMP-AMP SYNTHASE-LIKE PROTEIN-RELATED"/>
    <property type="match status" value="1"/>
</dbReference>
<evidence type="ECO:0000256" key="4">
    <source>
        <dbReference type="ARBA" id="ARBA00022695"/>
    </source>
</evidence>
<sequence length="448" mass="51598">MASAYPLEEHGLVSKGLYSIVSDIVGSECIVKIRQQKHELYDTIISCNASQTFKDLTNITSGSMAEGFTFKSSDIDIMQIDNNIVVLHGISSHVFDTSDIPTVLCMETDNIAPGFARLRCIKYDYRNLLYPNCLIARGESVYFSSRVARESHFSQSNRRIHGPCSTGVSIFGIEDDAAYTLNCPFWPKQAESFIYRSLCHGWPSLDVLTDICKDGCLFVPIYSKQQTNSELIDLEWRISFSLAEKKLIHSMNHCQFLCYGLMKIFLNEVLKNIPETGELLCSYFMKTAVFCEISENPNNWTPPNFIEKTWNVFRRIMCWVSVGYCPNYFIPEHNMFYDKIYGSHQRNLMLSLRTLYDEGYWCLLRCPSLYEPLSLVIYLPFLVNLLPTNEDSHTEIITSETSKVMSITSCIELPLSNDNLFRTLWNTTQEKMQHTLNIRLPKRELNIR</sequence>
<dbReference type="GO" id="GO:0046872">
    <property type="term" value="F:metal ion binding"/>
    <property type="evidence" value="ECO:0007669"/>
    <property type="project" value="UniProtKB-KW"/>
</dbReference>
<evidence type="ECO:0000256" key="1">
    <source>
        <dbReference type="ARBA" id="ARBA00001946"/>
    </source>
</evidence>
<keyword evidence="3" id="KW-0808">Transferase</keyword>
<evidence type="ECO:0000256" key="6">
    <source>
        <dbReference type="ARBA" id="ARBA00022842"/>
    </source>
</evidence>
<dbReference type="PANTHER" id="PTHR10656">
    <property type="entry name" value="CELL FATE DETERMINING PROTEIN MAB21-RELATED"/>
    <property type="match status" value="1"/>
</dbReference>
<evidence type="ECO:0000256" key="3">
    <source>
        <dbReference type="ARBA" id="ARBA00022679"/>
    </source>
</evidence>
<comment type="similarity">
    <text evidence="2">Belongs to the mab-21 family.</text>
</comment>
<feature type="domain" description="Mab-21-like HhH/H2TH-like" evidence="7">
    <location>
        <begin position="257"/>
        <end position="340"/>
    </location>
</feature>
<evidence type="ECO:0000259" key="7">
    <source>
        <dbReference type="Pfam" id="PF20266"/>
    </source>
</evidence>
<evidence type="ECO:0000313" key="9">
    <source>
        <dbReference type="Proteomes" id="UP001186944"/>
    </source>
</evidence>
<name>A0AA88XJ00_PINIB</name>
<gene>
    <name evidence="8" type="ORF">FSP39_015533</name>
</gene>
<dbReference type="AlphaFoldDB" id="A0AA88XJ00"/>